<protein>
    <submittedName>
        <fullName evidence="1">Uncharacterized protein</fullName>
    </submittedName>
</protein>
<sequence length="73" mass="7797">MKLELFHYILGVVNSSSFLLQLVSPKMGHVVYLLIHQSTTIKSPLFIDTLRAGASGPFPVDVGPGPPPGPPLC</sequence>
<accession>A0A2W1BI56</accession>
<dbReference type="EMBL" id="KZ150107">
    <property type="protein sequence ID" value="PZC73385.1"/>
    <property type="molecule type" value="Genomic_DNA"/>
</dbReference>
<keyword evidence="2" id="KW-1185">Reference proteome</keyword>
<dbReference type="Proteomes" id="UP000249218">
    <property type="component" value="Unassembled WGS sequence"/>
</dbReference>
<reference evidence="1 2" key="1">
    <citation type="journal article" date="2017" name="BMC Biol.">
        <title>Genomic innovations, transcriptional plasticity and gene loss underlying the evolution and divergence of two highly polyphagous and invasive Helicoverpa pest species.</title>
        <authorList>
            <person name="Pearce S.L."/>
            <person name="Clarke D.F."/>
            <person name="East P.D."/>
            <person name="Elfekih S."/>
            <person name="Gordon K.H."/>
            <person name="Jermiin L.S."/>
            <person name="McGaughran A."/>
            <person name="Oakeshott J.G."/>
            <person name="Papanikolaou A."/>
            <person name="Perera O.P."/>
            <person name="Rane R.V."/>
            <person name="Richards S."/>
            <person name="Tay W.T."/>
            <person name="Walsh T.K."/>
            <person name="Anderson A."/>
            <person name="Anderson C.J."/>
            <person name="Asgari S."/>
            <person name="Board P.G."/>
            <person name="Bretschneider A."/>
            <person name="Campbell P.M."/>
            <person name="Chertemps T."/>
            <person name="Christeller J.T."/>
            <person name="Coppin C.W."/>
            <person name="Downes S.J."/>
            <person name="Duan G."/>
            <person name="Farnsworth C.A."/>
            <person name="Good R.T."/>
            <person name="Han L.B."/>
            <person name="Han Y.C."/>
            <person name="Hatje K."/>
            <person name="Horne I."/>
            <person name="Huang Y.P."/>
            <person name="Hughes D.S."/>
            <person name="Jacquin-Joly E."/>
            <person name="James W."/>
            <person name="Jhangiani S."/>
            <person name="Kollmar M."/>
            <person name="Kuwar S.S."/>
            <person name="Li S."/>
            <person name="Liu N.Y."/>
            <person name="Maibeche M.T."/>
            <person name="Miller J.R."/>
            <person name="Montagne N."/>
            <person name="Perry T."/>
            <person name="Qu J."/>
            <person name="Song S.V."/>
            <person name="Sutton G.G."/>
            <person name="Vogel H."/>
            <person name="Walenz B.P."/>
            <person name="Xu W."/>
            <person name="Zhang H.J."/>
            <person name="Zou Z."/>
            <person name="Batterham P."/>
            <person name="Edwards O.R."/>
            <person name="Feyereisen R."/>
            <person name="Gibbs R.A."/>
            <person name="Heckel D.G."/>
            <person name="McGrath A."/>
            <person name="Robin C."/>
            <person name="Scherer S.E."/>
            <person name="Worley K.C."/>
            <person name="Wu Y.D."/>
        </authorList>
    </citation>
    <scope>NUCLEOTIDE SEQUENCE [LARGE SCALE GENOMIC DNA]</scope>
    <source>
        <strain evidence="1">Harm_GR_Male_#8</strain>
        <tissue evidence="1">Whole organism</tissue>
    </source>
</reference>
<name>A0A2W1BI56_HELAM</name>
<dbReference type="AlphaFoldDB" id="A0A2W1BI56"/>
<evidence type="ECO:0000313" key="1">
    <source>
        <dbReference type="EMBL" id="PZC73385.1"/>
    </source>
</evidence>
<proteinExistence type="predicted"/>
<gene>
    <name evidence="1" type="primary">HaOG209552</name>
    <name evidence="1" type="ORF">B5X24_HaOG209552</name>
</gene>
<evidence type="ECO:0000313" key="2">
    <source>
        <dbReference type="Proteomes" id="UP000249218"/>
    </source>
</evidence>
<organism evidence="1 2">
    <name type="scientific">Helicoverpa armigera</name>
    <name type="common">Cotton bollworm</name>
    <name type="synonym">Heliothis armigera</name>
    <dbReference type="NCBI Taxonomy" id="29058"/>
    <lineage>
        <taxon>Eukaryota</taxon>
        <taxon>Metazoa</taxon>
        <taxon>Ecdysozoa</taxon>
        <taxon>Arthropoda</taxon>
        <taxon>Hexapoda</taxon>
        <taxon>Insecta</taxon>
        <taxon>Pterygota</taxon>
        <taxon>Neoptera</taxon>
        <taxon>Endopterygota</taxon>
        <taxon>Lepidoptera</taxon>
        <taxon>Glossata</taxon>
        <taxon>Ditrysia</taxon>
        <taxon>Noctuoidea</taxon>
        <taxon>Noctuidae</taxon>
        <taxon>Heliothinae</taxon>
        <taxon>Helicoverpa</taxon>
    </lineage>
</organism>